<dbReference type="InterPro" id="IPR025420">
    <property type="entry name" value="DUF4143"/>
</dbReference>
<evidence type="ECO:0008006" key="5">
    <source>
        <dbReference type="Google" id="ProtNLM"/>
    </source>
</evidence>
<dbReference type="AlphaFoldDB" id="A0A1F4U654"/>
<dbReference type="InterPro" id="IPR041682">
    <property type="entry name" value="AAA_14"/>
</dbReference>
<evidence type="ECO:0000259" key="1">
    <source>
        <dbReference type="Pfam" id="PF13173"/>
    </source>
</evidence>
<dbReference type="Pfam" id="PF13173">
    <property type="entry name" value="AAA_14"/>
    <property type="match status" value="1"/>
</dbReference>
<feature type="domain" description="AAA" evidence="1">
    <location>
        <begin position="52"/>
        <end position="171"/>
    </location>
</feature>
<dbReference type="PANTHER" id="PTHR43566">
    <property type="entry name" value="CONSERVED PROTEIN"/>
    <property type="match status" value="1"/>
</dbReference>
<comment type="caution">
    <text evidence="3">The sequence shown here is derived from an EMBL/GenBank/DDBJ whole genome shotgun (WGS) entry which is preliminary data.</text>
</comment>
<protein>
    <recommendedName>
        <fullName evidence="5">AAA+ ATPase domain-containing protein</fullName>
    </recommendedName>
</protein>
<dbReference type="Pfam" id="PF13635">
    <property type="entry name" value="DUF4143"/>
    <property type="match status" value="1"/>
</dbReference>
<dbReference type="PANTHER" id="PTHR43566:SF2">
    <property type="entry name" value="DUF4143 DOMAIN-CONTAINING PROTEIN"/>
    <property type="match status" value="1"/>
</dbReference>
<dbReference type="InterPro" id="IPR027417">
    <property type="entry name" value="P-loop_NTPase"/>
</dbReference>
<dbReference type="EMBL" id="MEUJ01000004">
    <property type="protein sequence ID" value="OGC40359.1"/>
    <property type="molecule type" value="Genomic_DNA"/>
</dbReference>
<dbReference type="SUPFAM" id="SSF52540">
    <property type="entry name" value="P-loop containing nucleoside triphosphate hydrolases"/>
    <property type="match status" value="1"/>
</dbReference>
<proteinExistence type="predicted"/>
<dbReference type="Proteomes" id="UP000179242">
    <property type="component" value="Unassembled WGS sequence"/>
</dbReference>
<gene>
    <name evidence="3" type="ORF">A2438_03720</name>
</gene>
<dbReference type="Gene3D" id="3.40.50.300">
    <property type="entry name" value="P-loop containing nucleotide triphosphate hydrolases"/>
    <property type="match status" value="1"/>
</dbReference>
<evidence type="ECO:0000259" key="2">
    <source>
        <dbReference type="Pfam" id="PF13635"/>
    </source>
</evidence>
<evidence type="ECO:0000313" key="3">
    <source>
        <dbReference type="EMBL" id="OGC40359.1"/>
    </source>
</evidence>
<feature type="domain" description="DUF4143" evidence="2">
    <location>
        <begin position="229"/>
        <end position="386"/>
    </location>
</feature>
<organism evidence="3 4">
    <name type="scientific">candidate division WOR-1 bacterium RIFOXYC2_FULL_46_14</name>
    <dbReference type="NCBI Taxonomy" id="1802587"/>
    <lineage>
        <taxon>Bacteria</taxon>
        <taxon>Bacillati</taxon>
        <taxon>Saganbacteria</taxon>
    </lineage>
</organism>
<name>A0A1F4U654_UNCSA</name>
<evidence type="ECO:0000313" key="4">
    <source>
        <dbReference type="Proteomes" id="UP000179242"/>
    </source>
</evidence>
<accession>A0A1F4U654</accession>
<sequence length="435" mass="48955">MGAAENRPVAPFLLLDSRTKITYTLDMQGKNKHLHRYLEADISQLIKDSYSALILGPRQTGKTTLVKEVLKGHKNTVEYALQNPKLRIELESNPSKIIGQVKALPPKPYVFIDEAQKIPEIFDAVQMLIDEKTASCILTGSSARKIRKSSANLLPGRVKYFHLDPLSWGELGLIKENTIKPLAIKNINKSGWSSFEESLVYGSLPGIVMLPAKDKEDFLKSYTSIYLEEEIRAEALSRKIGAFSRFLELAANESGTNPNFTKLSNESGVSQPAIKEFYRILEDTLVVERVDPYLKNARKRILSSSRYYFFDLGVRNALSRLPLSQKLVNAQKGRLFEHAVMLEIIRRIRSLGKAYKVYYWRTSGGAEVDCVIDLEDKIIPIEIKASNNIAQSELLGLKSFLKDYGDLADKGYVITMGGKKEVLAENIIALPWHCL</sequence>
<reference evidence="3 4" key="1">
    <citation type="journal article" date="2016" name="Nat. Commun.">
        <title>Thousands of microbial genomes shed light on interconnected biogeochemical processes in an aquifer system.</title>
        <authorList>
            <person name="Anantharaman K."/>
            <person name="Brown C.T."/>
            <person name="Hug L.A."/>
            <person name="Sharon I."/>
            <person name="Castelle C.J."/>
            <person name="Probst A.J."/>
            <person name="Thomas B.C."/>
            <person name="Singh A."/>
            <person name="Wilkins M.J."/>
            <person name="Karaoz U."/>
            <person name="Brodie E.L."/>
            <person name="Williams K.H."/>
            <person name="Hubbard S.S."/>
            <person name="Banfield J.F."/>
        </authorList>
    </citation>
    <scope>NUCLEOTIDE SEQUENCE [LARGE SCALE GENOMIC DNA]</scope>
</reference>